<dbReference type="AlphaFoldDB" id="A0A8X6S9X5"/>
<sequence>MRSTLNRLISPKNKLGLKHKVLLYKAILRPVMLNASSIRAGMAVTHLKRLHTFQNIQLRRAAKAPWFVRNEVLHKDLKIIKIRKFLRPVTTYFK</sequence>
<gene>
    <name evidence="1" type="ORF">TNCV_4663961</name>
</gene>
<evidence type="ECO:0000313" key="2">
    <source>
        <dbReference type="Proteomes" id="UP000887159"/>
    </source>
</evidence>
<evidence type="ECO:0000313" key="1">
    <source>
        <dbReference type="EMBL" id="GFY09206.1"/>
    </source>
</evidence>
<comment type="caution">
    <text evidence="1">The sequence shown here is derived from an EMBL/GenBank/DDBJ whole genome shotgun (WGS) entry which is preliminary data.</text>
</comment>
<proteinExistence type="predicted"/>
<protein>
    <submittedName>
        <fullName evidence="1">Uncharacterized protein</fullName>
    </submittedName>
</protein>
<dbReference type="Proteomes" id="UP000887159">
    <property type="component" value="Unassembled WGS sequence"/>
</dbReference>
<accession>A0A8X6S9X5</accession>
<dbReference type="EMBL" id="BMAU01021284">
    <property type="protein sequence ID" value="GFY09206.1"/>
    <property type="molecule type" value="Genomic_DNA"/>
</dbReference>
<reference evidence="1" key="1">
    <citation type="submission" date="2020-08" db="EMBL/GenBank/DDBJ databases">
        <title>Multicomponent nature underlies the extraordinary mechanical properties of spider dragline silk.</title>
        <authorList>
            <person name="Kono N."/>
            <person name="Nakamura H."/>
            <person name="Mori M."/>
            <person name="Yoshida Y."/>
            <person name="Ohtoshi R."/>
            <person name="Malay A.D."/>
            <person name="Moran D.A.P."/>
            <person name="Tomita M."/>
            <person name="Numata K."/>
            <person name="Arakawa K."/>
        </authorList>
    </citation>
    <scope>NUCLEOTIDE SEQUENCE</scope>
</reference>
<keyword evidence="2" id="KW-1185">Reference proteome</keyword>
<organism evidence="1 2">
    <name type="scientific">Trichonephila clavipes</name>
    <name type="common">Golden silk orbweaver</name>
    <name type="synonym">Nephila clavipes</name>
    <dbReference type="NCBI Taxonomy" id="2585209"/>
    <lineage>
        <taxon>Eukaryota</taxon>
        <taxon>Metazoa</taxon>
        <taxon>Ecdysozoa</taxon>
        <taxon>Arthropoda</taxon>
        <taxon>Chelicerata</taxon>
        <taxon>Arachnida</taxon>
        <taxon>Araneae</taxon>
        <taxon>Araneomorphae</taxon>
        <taxon>Entelegynae</taxon>
        <taxon>Araneoidea</taxon>
        <taxon>Nephilidae</taxon>
        <taxon>Trichonephila</taxon>
    </lineage>
</organism>
<name>A0A8X6S9X5_TRICX</name>